<evidence type="ECO:0000256" key="1">
    <source>
        <dbReference type="SAM" id="Coils"/>
    </source>
</evidence>
<dbReference type="InterPro" id="IPR016187">
    <property type="entry name" value="CTDL_fold"/>
</dbReference>
<dbReference type="Pfam" id="PF03781">
    <property type="entry name" value="FGE-sulfatase"/>
    <property type="match status" value="1"/>
</dbReference>
<dbReference type="Proteomes" id="UP000199236">
    <property type="component" value="Unassembled WGS sequence"/>
</dbReference>
<dbReference type="EMBL" id="FOVR01000003">
    <property type="protein sequence ID" value="SFO15384.1"/>
    <property type="molecule type" value="Genomic_DNA"/>
</dbReference>
<evidence type="ECO:0000259" key="3">
    <source>
        <dbReference type="Pfam" id="PF03781"/>
    </source>
</evidence>
<keyword evidence="2" id="KW-0732">Signal</keyword>
<dbReference type="OrthoDB" id="9768004at2"/>
<dbReference type="GO" id="GO:0120147">
    <property type="term" value="F:formylglycine-generating oxidase activity"/>
    <property type="evidence" value="ECO:0007669"/>
    <property type="project" value="TreeGrafter"/>
</dbReference>
<accession>A0A1I5EV50</accession>
<dbReference type="STRING" id="655353.SAMN04488056_103366"/>
<feature type="domain" description="Sulfatase-modifying factor enzyme-like" evidence="3">
    <location>
        <begin position="105"/>
        <end position="325"/>
    </location>
</feature>
<dbReference type="PANTHER" id="PTHR23150:SF19">
    <property type="entry name" value="FORMYLGLYCINE-GENERATING ENZYME"/>
    <property type="match status" value="1"/>
</dbReference>
<gene>
    <name evidence="4" type="ORF">SAMN04488056_103366</name>
</gene>
<dbReference type="RefSeq" id="WP_090071093.1">
    <property type="nucleotide sequence ID" value="NZ_FOVR01000003.1"/>
</dbReference>
<proteinExistence type="predicted"/>
<dbReference type="Gene3D" id="3.90.1580.10">
    <property type="entry name" value="paralog of FGE (formylglycine-generating enzyme)"/>
    <property type="match status" value="1"/>
</dbReference>
<reference evidence="4 5" key="1">
    <citation type="submission" date="2016-10" db="EMBL/GenBank/DDBJ databases">
        <authorList>
            <person name="de Groot N.N."/>
        </authorList>
    </citation>
    <scope>NUCLEOTIDE SEQUENCE [LARGE SCALE GENOMIC DNA]</scope>
    <source>
        <strain evidence="4 5">CGMCC 1.9157</strain>
    </source>
</reference>
<dbReference type="InterPro" id="IPR042095">
    <property type="entry name" value="SUMF_sf"/>
</dbReference>
<dbReference type="PANTHER" id="PTHR23150">
    <property type="entry name" value="SULFATASE MODIFYING FACTOR 1, 2"/>
    <property type="match status" value="1"/>
</dbReference>
<dbReference type="InterPro" id="IPR005532">
    <property type="entry name" value="SUMF_dom"/>
</dbReference>
<dbReference type="AlphaFoldDB" id="A0A1I5EV50"/>
<dbReference type="InterPro" id="IPR051043">
    <property type="entry name" value="Sulfatase_Mod_Factor_Kinase"/>
</dbReference>
<feature type="coiled-coil region" evidence="1">
    <location>
        <begin position="373"/>
        <end position="400"/>
    </location>
</feature>
<evidence type="ECO:0000256" key="2">
    <source>
        <dbReference type="SAM" id="SignalP"/>
    </source>
</evidence>
<keyword evidence="1" id="KW-0175">Coiled coil</keyword>
<evidence type="ECO:0000313" key="5">
    <source>
        <dbReference type="Proteomes" id="UP000199236"/>
    </source>
</evidence>
<name>A0A1I5EV50_9HYPH</name>
<dbReference type="SUPFAM" id="SSF56436">
    <property type="entry name" value="C-type lectin-like"/>
    <property type="match status" value="1"/>
</dbReference>
<sequence>MAIRYSRAFGRAIAGLSLFLFSAGATLAQETWDANYYNPAGDPDVLLLPIPCGGKIALKKVVTITEDPSSPVGPLSDQRIVIGRDAGRTRGYIEENHHEYISGTLMDDETHERYYLIGAYEVTQGQYDAVMKGPDVCPRRMSRKLNVPVTNVSWYDAIDFTRKLNIWLYSNPSSMMATLSQIGAANGFVRLPSEVEWEFAARGGSAVPAAVRNEPVFFSEGTIDDYAWYNGAMSSSGKAKPIGKKKPNPLGLYDVYGNAAEIVQDSFRMTRSDRLHGAIGGFVVRGGSFLDSPDLITSARRDENPFFDAQVGGEFKRRSMGFRIAVSTSSIPRDVSEVPRLETAFEETQRQVDGPLDQQPLQQMEAVADQVQNAELQTKIRELQGQLQDEFARRNELKARNVRVMLSNGGLQAMEVFLSARAIKKFKAAYKQAKLTNTHPEFYAPRIEAEYNHYTLISNAYYETVDTLADYAAPEIRTQSGVVKQALSQRNDTDMIRFVEALETSIDKFRHARNQHSVLHFLDEIPTPSID</sequence>
<evidence type="ECO:0000313" key="4">
    <source>
        <dbReference type="EMBL" id="SFO15384.1"/>
    </source>
</evidence>
<feature type="chain" id="PRO_5011567262" evidence="2">
    <location>
        <begin position="29"/>
        <end position="531"/>
    </location>
</feature>
<protein>
    <submittedName>
        <fullName evidence="4">Formylglycine-generating enzyme, required for sulfatase activity, contains SUMF1/FGE domain</fullName>
    </submittedName>
</protein>
<feature type="signal peptide" evidence="2">
    <location>
        <begin position="1"/>
        <end position="28"/>
    </location>
</feature>
<keyword evidence="5" id="KW-1185">Reference proteome</keyword>
<organism evidence="4 5">
    <name type="scientific">Cohaesibacter marisflavi</name>
    <dbReference type="NCBI Taxonomy" id="655353"/>
    <lineage>
        <taxon>Bacteria</taxon>
        <taxon>Pseudomonadati</taxon>
        <taxon>Pseudomonadota</taxon>
        <taxon>Alphaproteobacteria</taxon>
        <taxon>Hyphomicrobiales</taxon>
        <taxon>Cohaesibacteraceae</taxon>
    </lineage>
</organism>